<evidence type="ECO:0000313" key="1">
    <source>
        <dbReference type="EMBL" id="SVB39765.1"/>
    </source>
</evidence>
<dbReference type="EMBL" id="UINC01040214">
    <property type="protein sequence ID" value="SVB39765.1"/>
    <property type="molecule type" value="Genomic_DNA"/>
</dbReference>
<protein>
    <submittedName>
        <fullName evidence="1">Uncharacterized protein</fullName>
    </submittedName>
</protein>
<reference evidence="1" key="1">
    <citation type="submission" date="2018-05" db="EMBL/GenBank/DDBJ databases">
        <authorList>
            <person name="Lanie J.A."/>
            <person name="Ng W.-L."/>
            <person name="Kazmierczak K.M."/>
            <person name="Andrzejewski T.M."/>
            <person name="Davidsen T.M."/>
            <person name="Wayne K.J."/>
            <person name="Tettelin H."/>
            <person name="Glass J.I."/>
            <person name="Rusch D."/>
            <person name="Podicherti R."/>
            <person name="Tsui H.-C.T."/>
            <person name="Winkler M.E."/>
        </authorList>
    </citation>
    <scope>NUCLEOTIDE SEQUENCE</scope>
</reference>
<gene>
    <name evidence="1" type="ORF">METZ01_LOCUS192619</name>
</gene>
<sequence length="107" mass="11109">MGTDVKQTIAVAATAQLQKYVAASATNITKARIKAVSAQASAADASVKIYDTVGAATAKLLVCELKFGTADGEWTHFYVPGDGIYCGTGMYAVLSNCDFLTVTGTFT</sequence>
<organism evidence="1">
    <name type="scientific">marine metagenome</name>
    <dbReference type="NCBI Taxonomy" id="408172"/>
    <lineage>
        <taxon>unclassified sequences</taxon>
        <taxon>metagenomes</taxon>
        <taxon>ecological metagenomes</taxon>
    </lineage>
</organism>
<dbReference type="AlphaFoldDB" id="A0A382DNG4"/>
<accession>A0A382DNG4</accession>
<proteinExistence type="predicted"/>
<name>A0A382DNG4_9ZZZZ</name>